<dbReference type="Pfam" id="PF00078">
    <property type="entry name" value="RVT_1"/>
    <property type="match status" value="1"/>
</dbReference>
<dbReference type="InterPro" id="IPR043502">
    <property type="entry name" value="DNA/RNA_pol_sf"/>
</dbReference>
<accession>A0AA88HPC0</accession>
<comment type="caution">
    <text evidence="2">The sequence shown here is derived from an EMBL/GenBank/DDBJ whole genome shotgun (WGS) entry which is preliminary data.</text>
</comment>
<gene>
    <name evidence="2" type="ORF">QYM36_013093</name>
</gene>
<evidence type="ECO:0000313" key="3">
    <source>
        <dbReference type="Proteomes" id="UP001187531"/>
    </source>
</evidence>
<evidence type="ECO:0000259" key="1">
    <source>
        <dbReference type="PROSITE" id="PS50878"/>
    </source>
</evidence>
<feature type="domain" description="Reverse transcriptase" evidence="1">
    <location>
        <begin position="1"/>
        <end position="141"/>
    </location>
</feature>
<reference evidence="2" key="1">
    <citation type="submission" date="2023-07" db="EMBL/GenBank/DDBJ databases">
        <title>Chromosome-level genome assembly of Artemia franciscana.</title>
        <authorList>
            <person name="Jo E."/>
        </authorList>
    </citation>
    <scope>NUCLEOTIDE SEQUENCE</scope>
    <source>
        <tissue evidence="2">Whole body</tissue>
    </source>
</reference>
<sequence>MWLQEWITSRTFSVRIKRTLSTIGNLESGVPQGGVLSALLFALYISDLNADNLQRAKIYLYADDLAVTVEGQQREEIQTYAQKAANFIEQWAAEKEIILSEEKTTMMMFTSERRQAPDPDIFLNGLKIRCTESVRYLGVLLDSQLTWEKHIEELITAVDRRQMLINAICNKSMKSQGMF</sequence>
<proteinExistence type="predicted"/>
<dbReference type="PROSITE" id="PS50878">
    <property type="entry name" value="RT_POL"/>
    <property type="match status" value="1"/>
</dbReference>
<dbReference type="InterPro" id="IPR000477">
    <property type="entry name" value="RT_dom"/>
</dbReference>
<dbReference type="EMBL" id="JAVRJZ010000017">
    <property type="protein sequence ID" value="KAK2709307.1"/>
    <property type="molecule type" value="Genomic_DNA"/>
</dbReference>
<evidence type="ECO:0000313" key="2">
    <source>
        <dbReference type="EMBL" id="KAK2709307.1"/>
    </source>
</evidence>
<dbReference type="GO" id="GO:0071897">
    <property type="term" value="P:DNA biosynthetic process"/>
    <property type="evidence" value="ECO:0007669"/>
    <property type="project" value="UniProtKB-ARBA"/>
</dbReference>
<dbReference type="PANTHER" id="PTHR33332">
    <property type="entry name" value="REVERSE TRANSCRIPTASE DOMAIN-CONTAINING PROTEIN"/>
    <property type="match status" value="1"/>
</dbReference>
<organism evidence="2 3">
    <name type="scientific">Artemia franciscana</name>
    <name type="common">Brine shrimp</name>
    <name type="synonym">Artemia sanfranciscana</name>
    <dbReference type="NCBI Taxonomy" id="6661"/>
    <lineage>
        <taxon>Eukaryota</taxon>
        <taxon>Metazoa</taxon>
        <taxon>Ecdysozoa</taxon>
        <taxon>Arthropoda</taxon>
        <taxon>Crustacea</taxon>
        <taxon>Branchiopoda</taxon>
        <taxon>Anostraca</taxon>
        <taxon>Artemiidae</taxon>
        <taxon>Artemia</taxon>
    </lineage>
</organism>
<dbReference type="SUPFAM" id="SSF56672">
    <property type="entry name" value="DNA/RNA polymerases"/>
    <property type="match status" value="1"/>
</dbReference>
<dbReference type="AlphaFoldDB" id="A0AA88HPC0"/>
<keyword evidence="3" id="KW-1185">Reference proteome</keyword>
<protein>
    <recommendedName>
        <fullName evidence="1">Reverse transcriptase domain-containing protein</fullName>
    </recommendedName>
</protein>
<name>A0AA88HPC0_ARTSF</name>
<dbReference type="Proteomes" id="UP001187531">
    <property type="component" value="Unassembled WGS sequence"/>
</dbReference>